<dbReference type="CDD" id="cd03230">
    <property type="entry name" value="ABC_DR_subfamily_A"/>
    <property type="match status" value="1"/>
</dbReference>
<gene>
    <name evidence="5" type="ORF">FG382_12570</name>
</gene>
<keyword evidence="6" id="KW-1185">Reference proteome</keyword>
<dbReference type="Proteomes" id="UP000317316">
    <property type="component" value="Unassembled WGS sequence"/>
</dbReference>
<dbReference type="GO" id="GO:0016887">
    <property type="term" value="F:ATP hydrolysis activity"/>
    <property type="evidence" value="ECO:0007669"/>
    <property type="project" value="InterPro"/>
</dbReference>
<proteinExistence type="predicted"/>
<sequence>MPARLTKIGGEESLLTINNLKKRYGSKEVLQGVELQIEKGEILGFVGSNGAGKTTTLNSITGILEPDEGMVTINGISKLNRLIYKKQFFYIPDTINVFKNISGYDWIHFVLKLYDNKQTGKLNEFVRNFDMDEAIHNPMGSYSYGMMHKMSLIAAFTINPPIIIMDEPLNGLDPTAVLMFKLLLKAYVEEGGTVFFSTHLLDIAEKICSTVAILKDGKIVLHEDINNVIGECTLESFFMEKQANEA</sequence>
<dbReference type="SMART" id="SM00382">
    <property type="entry name" value="AAA"/>
    <property type="match status" value="1"/>
</dbReference>
<evidence type="ECO:0000313" key="5">
    <source>
        <dbReference type="EMBL" id="TQR12455.1"/>
    </source>
</evidence>
<dbReference type="Gene3D" id="3.40.50.300">
    <property type="entry name" value="P-loop containing nucleotide triphosphate hydrolases"/>
    <property type="match status" value="1"/>
</dbReference>
<dbReference type="PANTHER" id="PTHR42939:SF1">
    <property type="entry name" value="ABC TRANSPORTER ATP-BINDING PROTEIN ALBC-RELATED"/>
    <property type="match status" value="1"/>
</dbReference>
<keyword evidence="1" id="KW-0813">Transport</keyword>
<dbReference type="InterPro" id="IPR003439">
    <property type="entry name" value="ABC_transporter-like_ATP-bd"/>
</dbReference>
<dbReference type="InterPro" id="IPR051782">
    <property type="entry name" value="ABC_Transporter_VariousFunc"/>
</dbReference>
<dbReference type="SUPFAM" id="SSF52540">
    <property type="entry name" value="P-loop containing nucleoside triphosphate hydrolases"/>
    <property type="match status" value="1"/>
</dbReference>
<organism evidence="5 6">
    <name type="scientific">Psychrobacillus lasiicapitis</name>
    <dbReference type="NCBI Taxonomy" id="1636719"/>
    <lineage>
        <taxon>Bacteria</taxon>
        <taxon>Bacillati</taxon>
        <taxon>Bacillota</taxon>
        <taxon>Bacilli</taxon>
        <taxon>Bacillales</taxon>
        <taxon>Bacillaceae</taxon>
        <taxon>Psychrobacillus</taxon>
    </lineage>
</organism>
<evidence type="ECO:0000256" key="1">
    <source>
        <dbReference type="ARBA" id="ARBA00022448"/>
    </source>
</evidence>
<dbReference type="EMBL" id="VDGH01000007">
    <property type="protein sequence ID" value="TQR12455.1"/>
    <property type="molecule type" value="Genomic_DNA"/>
</dbReference>
<reference evidence="5 6" key="1">
    <citation type="submission" date="2019-05" db="EMBL/GenBank/DDBJ databases">
        <title>Psychrobacillus vulpis sp. nov., a new species isolated from feces of a red fox that inhabits in The Tablas de Daimiel Natural Park, Albacete, Spain.</title>
        <authorList>
            <person name="Rodriguez M."/>
            <person name="Reina J.C."/>
            <person name="Bejar V."/>
            <person name="Llamas I."/>
        </authorList>
    </citation>
    <scope>NUCLEOTIDE SEQUENCE [LARGE SCALE GENOMIC DNA]</scope>
    <source>
        <strain evidence="5 6">NEAU-3TGS17</strain>
    </source>
</reference>
<keyword evidence="2" id="KW-0547">Nucleotide-binding</keyword>
<keyword evidence="3 5" id="KW-0067">ATP-binding</keyword>
<accession>A0A544T4S4</accession>
<dbReference type="InterPro" id="IPR027417">
    <property type="entry name" value="P-loop_NTPase"/>
</dbReference>
<protein>
    <submittedName>
        <fullName evidence="5">ABC transporter ATP-binding protein</fullName>
    </submittedName>
</protein>
<evidence type="ECO:0000313" key="6">
    <source>
        <dbReference type="Proteomes" id="UP000317316"/>
    </source>
</evidence>
<evidence type="ECO:0000256" key="2">
    <source>
        <dbReference type="ARBA" id="ARBA00022741"/>
    </source>
</evidence>
<dbReference type="InterPro" id="IPR003593">
    <property type="entry name" value="AAA+_ATPase"/>
</dbReference>
<dbReference type="OrthoDB" id="9804819at2"/>
<feature type="domain" description="ABC transporter" evidence="4">
    <location>
        <begin position="15"/>
        <end position="241"/>
    </location>
</feature>
<dbReference type="AlphaFoldDB" id="A0A544T4S4"/>
<dbReference type="GO" id="GO:0005524">
    <property type="term" value="F:ATP binding"/>
    <property type="evidence" value="ECO:0007669"/>
    <property type="project" value="UniProtKB-KW"/>
</dbReference>
<dbReference type="PROSITE" id="PS50893">
    <property type="entry name" value="ABC_TRANSPORTER_2"/>
    <property type="match status" value="1"/>
</dbReference>
<evidence type="ECO:0000259" key="4">
    <source>
        <dbReference type="PROSITE" id="PS50893"/>
    </source>
</evidence>
<name>A0A544T4S4_9BACI</name>
<dbReference type="PANTHER" id="PTHR42939">
    <property type="entry name" value="ABC TRANSPORTER ATP-BINDING PROTEIN ALBC-RELATED"/>
    <property type="match status" value="1"/>
</dbReference>
<comment type="caution">
    <text evidence="5">The sequence shown here is derived from an EMBL/GenBank/DDBJ whole genome shotgun (WGS) entry which is preliminary data.</text>
</comment>
<dbReference type="Pfam" id="PF00005">
    <property type="entry name" value="ABC_tran"/>
    <property type="match status" value="1"/>
</dbReference>
<evidence type="ECO:0000256" key="3">
    <source>
        <dbReference type="ARBA" id="ARBA00022840"/>
    </source>
</evidence>